<organism evidence="7 8">
    <name type="scientific">Thermomonospora umbrina</name>
    <dbReference type="NCBI Taxonomy" id="111806"/>
    <lineage>
        <taxon>Bacteria</taxon>
        <taxon>Bacillati</taxon>
        <taxon>Actinomycetota</taxon>
        <taxon>Actinomycetes</taxon>
        <taxon>Streptosporangiales</taxon>
        <taxon>Thermomonosporaceae</taxon>
        <taxon>Thermomonospora</taxon>
    </lineage>
</organism>
<keyword evidence="2" id="KW-1015">Disulfide bond</keyword>
<dbReference type="InterPro" id="IPR013320">
    <property type="entry name" value="ConA-like_dom_sf"/>
</dbReference>
<name>A0A3D9T716_9ACTN</name>
<feature type="chain" id="PRO_5017779592" evidence="4">
    <location>
        <begin position="20"/>
        <end position="1404"/>
    </location>
</feature>
<feature type="domain" description="LamG-like jellyroll fold" evidence="6">
    <location>
        <begin position="833"/>
        <end position="975"/>
    </location>
</feature>
<feature type="compositionally biased region" description="Low complexity" evidence="3">
    <location>
        <begin position="240"/>
        <end position="254"/>
    </location>
</feature>
<evidence type="ECO:0000313" key="8">
    <source>
        <dbReference type="Proteomes" id="UP000256661"/>
    </source>
</evidence>
<keyword evidence="7" id="KW-0430">Lectin</keyword>
<dbReference type="Pfam" id="PF00652">
    <property type="entry name" value="Ricin_B_lectin"/>
    <property type="match status" value="1"/>
</dbReference>
<sequence length="1404" mass="148139">MVVSGVLIAGLLQVPWVAAAVPAVAEETTPGSAVSVRDAVEEARRSGGPVAVSSLTGAQQDVTAQPNGAVEFVAHSEPVRTLRDGKWTPLDLALRRQADGSFAPGAAVSTLWFSGGGDGPFVRMSRAGRELALTWPHGRLPAPVVEGDKAEYRGVLGPDVDLVLRATPSGFSHVIRVKTAEAAADSRLAALTLGLGAGGLKVQSASGGGLTAVDAGSGGVVFRADKPIMWDSPGTAPAGAVAPRSSASDPAPVAADLSAAPADGSKVAAVQAVPEAGSLTLRPDAALLKGSDTRFPVYVDPQWKTPGESAAVMVGTEHTSASWTDEGMGLCDDADEHMDDCGGRVTKRLFYKFVLPDYTDGWNVRAAEFKPTETHAYNCTASEMTVWRTNGVSGSTSWDAQNSFGAGNFWFRKLLTDSNAFGNDKLKCADTTLTLSSEALRDEVENVSHAAGDTIWLGMKAVDEGSVTGWKRFDNDASLRVLFNLPPDPPRAVRTITTDGAHECRPKENPLYLTEWPKMQAQIWDPQTDDMVAAEYLVGWGDRYGNNAGWQIGDHSNGLLHSGADKSGAHFTKSLGGTVNGVELPKFTPIRWMVRGHDFDPGRETGNPSDWVSTGFWSQYLDPGGLNDPNATPGHPCWFVYDNTKPAPPKISSSDYPDDGNWHDGVGRTGRFTFEPGPSPGATAPLTQYLYEFFPPGSGGMGQKPVNIGSSACAGHKCTIPFAPTAGGTWELRVRAVSANGQGGEGTYRFLVRRSRGEAAHWRLDDTTGTTLRDEITVAGGYRPDGHRHQATLVGGDHGLAVQSRIDSKALRLNSGAGGSYAETGEPLVDPSESYSVSAWVRPTASGTYPTVVGQDGSNVGAFRIEFASHNGHWAMTGVGADSVEGSISQVYSKQPARLGQWTHLVGVHNAATKQLSLYVDGQLQQTTGYDAAAWATAELGPFSIGRWKWNGTKRDFFRGELDDVRVFTRAVTEGEVASWYRPTVHARWKLNAPAGQNVTTGDDSGAGRLLQLKNGAKIVASDNCPVTTKSCLDLGQTTTGAYAETTGPVVDTAGSFTMAGWAAPSATGEQPQVVWSASGAQQSAVTVRLGSSRVKNDHWNPDFDPPEEEWITVHRWEAEMAASDDAGTARKMVWHSVCNSCEGTPMPDHLAVSYNADTDVLTLLVNGAADPSGDNRSAMAGVTGFTSSGPLQVGRGLTGGTSGGHLSGLVDDVWAVKGALTANEVVGLGVATTSGVGTEVDNFHGNPKLPFIYPDSPPGAFRVVNASSGKCLTVVATASADAHASGANVVQRECAGGQRTQMWKRVERAPGVEEIVGVDGGRCVDVAGVSTADGADIVQWGCIASAANQSWRPTPVTGGFKVVAQHSNKCMDVPGQPTDDVVQWTCVDGRQSQTWRFDPVNEF</sequence>
<dbReference type="PANTHER" id="PTHR46943">
    <property type="entry name" value="PENTRAXIN-RELATED PROTEIN PTX3"/>
    <property type="match status" value="1"/>
</dbReference>
<reference evidence="7 8" key="1">
    <citation type="submission" date="2018-08" db="EMBL/GenBank/DDBJ databases">
        <title>Sequencing the genomes of 1000 actinobacteria strains.</title>
        <authorList>
            <person name="Klenk H.-P."/>
        </authorList>
    </citation>
    <scope>NUCLEOTIDE SEQUENCE [LARGE SCALE GENOMIC DNA]</scope>
    <source>
        <strain evidence="7 8">DSM 43927</strain>
    </source>
</reference>
<keyword evidence="1 4" id="KW-0732">Signal</keyword>
<dbReference type="SUPFAM" id="SSF49899">
    <property type="entry name" value="Concanavalin A-like lectins/glucanases"/>
    <property type="match status" value="2"/>
</dbReference>
<dbReference type="EMBL" id="QTTT01000001">
    <property type="protein sequence ID" value="REF00465.1"/>
    <property type="molecule type" value="Genomic_DNA"/>
</dbReference>
<dbReference type="InterPro" id="IPR035992">
    <property type="entry name" value="Ricin_B-like_lectins"/>
</dbReference>
<dbReference type="SMART" id="SM00458">
    <property type="entry name" value="RICIN"/>
    <property type="match status" value="1"/>
</dbReference>
<gene>
    <name evidence="7" type="ORF">DFJ69_6004</name>
</gene>
<dbReference type="InterPro" id="IPR000772">
    <property type="entry name" value="Ricin_B_lectin"/>
</dbReference>
<dbReference type="Gene3D" id="2.60.120.200">
    <property type="match status" value="2"/>
</dbReference>
<dbReference type="SUPFAM" id="SSF50370">
    <property type="entry name" value="Ricin B-like lectins"/>
    <property type="match status" value="1"/>
</dbReference>
<feature type="domain" description="Ricin B lectin" evidence="5">
    <location>
        <begin position="1259"/>
        <end position="1399"/>
    </location>
</feature>
<dbReference type="GO" id="GO:0030246">
    <property type="term" value="F:carbohydrate binding"/>
    <property type="evidence" value="ECO:0007669"/>
    <property type="project" value="UniProtKB-KW"/>
</dbReference>
<dbReference type="Pfam" id="PF13385">
    <property type="entry name" value="Laminin_G_3"/>
    <property type="match status" value="1"/>
</dbReference>
<comment type="caution">
    <text evidence="7">The sequence shown here is derived from an EMBL/GenBank/DDBJ whole genome shotgun (WGS) entry which is preliminary data.</text>
</comment>
<evidence type="ECO:0000256" key="3">
    <source>
        <dbReference type="SAM" id="MobiDB-lite"/>
    </source>
</evidence>
<accession>A0A3D9T716</accession>
<evidence type="ECO:0000313" key="7">
    <source>
        <dbReference type="EMBL" id="REF00465.1"/>
    </source>
</evidence>
<proteinExistence type="predicted"/>
<evidence type="ECO:0000259" key="6">
    <source>
        <dbReference type="SMART" id="SM00560"/>
    </source>
</evidence>
<dbReference type="SMART" id="SM00560">
    <property type="entry name" value="LamGL"/>
    <property type="match status" value="2"/>
</dbReference>
<evidence type="ECO:0000256" key="4">
    <source>
        <dbReference type="SAM" id="SignalP"/>
    </source>
</evidence>
<dbReference type="InterPro" id="IPR006558">
    <property type="entry name" value="LamG-like"/>
</dbReference>
<dbReference type="GO" id="GO:0006955">
    <property type="term" value="P:immune response"/>
    <property type="evidence" value="ECO:0007669"/>
    <property type="project" value="InterPro"/>
</dbReference>
<evidence type="ECO:0000256" key="1">
    <source>
        <dbReference type="ARBA" id="ARBA00022729"/>
    </source>
</evidence>
<feature type="region of interest" description="Disordered" evidence="3">
    <location>
        <begin position="234"/>
        <end position="254"/>
    </location>
</feature>
<dbReference type="PROSITE" id="PS50231">
    <property type="entry name" value="RICIN_B_LECTIN"/>
    <property type="match status" value="1"/>
</dbReference>
<evidence type="ECO:0000259" key="5">
    <source>
        <dbReference type="SMART" id="SM00458"/>
    </source>
</evidence>
<dbReference type="Proteomes" id="UP000256661">
    <property type="component" value="Unassembled WGS sequence"/>
</dbReference>
<feature type="domain" description="LamG-like jellyroll fold" evidence="6">
    <location>
        <begin position="1055"/>
        <end position="1224"/>
    </location>
</feature>
<dbReference type="Gene3D" id="2.80.10.50">
    <property type="match status" value="1"/>
</dbReference>
<dbReference type="CDD" id="cd00161">
    <property type="entry name" value="beta-trefoil_Ricin-like"/>
    <property type="match status" value="1"/>
</dbReference>
<evidence type="ECO:0000256" key="2">
    <source>
        <dbReference type="ARBA" id="ARBA00023157"/>
    </source>
</evidence>
<dbReference type="InterPro" id="IPR042837">
    <property type="entry name" value="PTX3"/>
</dbReference>
<dbReference type="PANTHER" id="PTHR46943:SF1">
    <property type="entry name" value="PENTRAXIN-RELATED PROTEIN PTX3"/>
    <property type="match status" value="1"/>
</dbReference>
<keyword evidence="8" id="KW-1185">Reference proteome</keyword>
<feature type="signal peptide" evidence="4">
    <location>
        <begin position="1"/>
        <end position="19"/>
    </location>
</feature>
<protein>
    <submittedName>
        <fullName evidence="7">Concanavalin A-like lectin/glucanase superfamily protein</fullName>
    </submittedName>
</protein>